<dbReference type="AlphaFoldDB" id="A0AAE1DVD7"/>
<keyword evidence="3" id="KW-1185">Reference proteome</keyword>
<evidence type="ECO:0000313" key="3">
    <source>
        <dbReference type="Proteomes" id="UP001283361"/>
    </source>
</evidence>
<name>A0AAE1DVD7_9GAST</name>
<reference evidence="2" key="1">
    <citation type="journal article" date="2023" name="G3 (Bethesda)">
        <title>A reference genome for the long-term kleptoplast-retaining sea slug Elysia crispata morphotype clarki.</title>
        <authorList>
            <person name="Eastman K.E."/>
            <person name="Pendleton A.L."/>
            <person name="Shaikh M.A."/>
            <person name="Suttiyut T."/>
            <person name="Ogas R."/>
            <person name="Tomko P."/>
            <person name="Gavelis G."/>
            <person name="Widhalm J.R."/>
            <person name="Wisecaver J.H."/>
        </authorList>
    </citation>
    <scope>NUCLEOTIDE SEQUENCE</scope>
    <source>
        <strain evidence="2">ECLA1</strain>
    </source>
</reference>
<comment type="caution">
    <text evidence="2">The sequence shown here is derived from an EMBL/GenBank/DDBJ whole genome shotgun (WGS) entry which is preliminary data.</text>
</comment>
<sequence length="109" mass="12234">MDGETPNDRSHQCASTSRVRDNKVNGRRNREDETLISPKDMRTWNPRSDLVGRSSPTATDAWSGVGGARHHHESEIYWLEENLSQLTAFPAVYGSRSGLCSGREFDTAR</sequence>
<dbReference type="EMBL" id="JAWDGP010002355">
    <property type="protein sequence ID" value="KAK3783750.1"/>
    <property type="molecule type" value="Genomic_DNA"/>
</dbReference>
<feature type="compositionally biased region" description="Basic and acidic residues" evidence="1">
    <location>
        <begin position="18"/>
        <end position="33"/>
    </location>
</feature>
<gene>
    <name evidence="2" type="ORF">RRG08_063412</name>
</gene>
<proteinExistence type="predicted"/>
<feature type="compositionally biased region" description="Basic and acidic residues" evidence="1">
    <location>
        <begin position="1"/>
        <end position="11"/>
    </location>
</feature>
<dbReference type="Proteomes" id="UP001283361">
    <property type="component" value="Unassembled WGS sequence"/>
</dbReference>
<feature type="region of interest" description="Disordered" evidence="1">
    <location>
        <begin position="1"/>
        <end position="66"/>
    </location>
</feature>
<protein>
    <submittedName>
        <fullName evidence="2">Uncharacterized protein</fullName>
    </submittedName>
</protein>
<accession>A0AAE1DVD7</accession>
<organism evidence="2 3">
    <name type="scientific">Elysia crispata</name>
    <name type="common">lettuce slug</name>
    <dbReference type="NCBI Taxonomy" id="231223"/>
    <lineage>
        <taxon>Eukaryota</taxon>
        <taxon>Metazoa</taxon>
        <taxon>Spiralia</taxon>
        <taxon>Lophotrochozoa</taxon>
        <taxon>Mollusca</taxon>
        <taxon>Gastropoda</taxon>
        <taxon>Heterobranchia</taxon>
        <taxon>Euthyneura</taxon>
        <taxon>Panpulmonata</taxon>
        <taxon>Sacoglossa</taxon>
        <taxon>Placobranchoidea</taxon>
        <taxon>Plakobranchidae</taxon>
        <taxon>Elysia</taxon>
    </lineage>
</organism>
<evidence type="ECO:0000256" key="1">
    <source>
        <dbReference type="SAM" id="MobiDB-lite"/>
    </source>
</evidence>
<evidence type="ECO:0000313" key="2">
    <source>
        <dbReference type="EMBL" id="KAK3783750.1"/>
    </source>
</evidence>